<dbReference type="PANTHER" id="PTHR31302">
    <property type="entry name" value="TRANSMEMBRANE PROTEIN WITH METALLOPHOSPHOESTERASE DOMAIN-RELATED"/>
    <property type="match status" value="1"/>
</dbReference>
<keyword evidence="2" id="KW-0378">Hydrolase</keyword>
<dbReference type="GO" id="GO:0046872">
    <property type="term" value="F:metal ion binding"/>
    <property type="evidence" value="ECO:0007669"/>
    <property type="project" value="UniProtKB-KW"/>
</dbReference>
<evidence type="ECO:0000256" key="3">
    <source>
        <dbReference type="SAM" id="Phobius"/>
    </source>
</evidence>
<keyword evidence="3" id="KW-1133">Transmembrane helix</keyword>
<feature type="transmembrane region" description="Helical" evidence="3">
    <location>
        <begin position="31"/>
        <end position="52"/>
    </location>
</feature>
<dbReference type="CDD" id="cd07385">
    <property type="entry name" value="MPP_YkuE_C"/>
    <property type="match status" value="1"/>
</dbReference>
<accession>A0A563DJ39</accession>
<dbReference type="SUPFAM" id="SSF56300">
    <property type="entry name" value="Metallo-dependent phosphatases"/>
    <property type="match status" value="1"/>
</dbReference>
<organism evidence="5 6">
    <name type="scientific">Apibacter muscae</name>
    <dbReference type="NCBI Taxonomy" id="2509004"/>
    <lineage>
        <taxon>Bacteria</taxon>
        <taxon>Pseudomonadati</taxon>
        <taxon>Bacteroidota</taxon>
        <taxon>Flavobacteriia</taxon>
        <taxon>Flavobacteriales</taxon>
        <taxon>Weeksellaceae</taxon>
        <taxon>Apibacter</taxon>
    </lineage>
</organism>
<dbReference type="GO" id="GO:0009245">
    <property type="term" value="P:lipid A biosynthetic process"/>
    <property type="evidence" value="ECO:0007669"/>
    <property type="project" value="TreeGrafter"/>
</dbReference>
<keyword evidence="3" id="KW-0812">Transmembrane</keyword>
<feature type="transmembrane region" description="Helical" evidence="3">
    <location>
        <begin position="64"/>
        <end position="85"/>
    </location>
</feature>
<dbReference type="InterPro" id="IPR004843">
    <property type="entry name" value="Calcineurin-like_PHP"/>
</dbReference>
<comment type="caution">
    <text evidence="5">The sequence shown here is derived from an EMBL/GenBank/DDBJ whole genome shotgun (WGS) entry which is preliminary data.</text>
</comment>
<reference evidence="5 6" key="1">
    <citation type="submission" date="2019-02" db="EMBL/GenBank/DDBJ databases">
        <title>Apibacter muscae sp. nov.: a novel member of the house fly microbiota.</title>
        <authorList>
            <person name="Park R."/>
        </authorList>
    </citation>
    <scope>NUCLEOTIDE SEQUENCE [LARGE SCALE GENOMIC DNA]</scope>
    <source>
        <strain evidence="5 6">AL1</strain>
    </source>
</reference>
<dbReference type="InterPro" id="IPR029052">
    <property type="entry name" value="Metallo-depent_PP-like"/>
</dbReference>
<keyword evidence="6" id="KW-1185">Reference proteome</keyword>
<dbReference type="Gene3D" id="3.60.21.10">
    <property type="match status" value="1"/>
</dbReference>
<evidence type="ECO:0000313" key="6">
    <source>
        <dbReference type="Proteomes" id="UP000319499"/>
    </source>
</evidence>
<evidence type="ECO:0000313" key="5">
    <source>
        <dbReference type="EMBL" id="TWP29824.1"/>
    </source>
</evidence>
<feature type="transmembrane region" description="Helical" evidence="3">
    <location>
        <begin position="121"/>
        <end position="143"/>
    </location>
</feature>
<dbReference type="OrthoDB" id="9780884at2"/>
<evidence type="ECO:0000256" key="1">
    <source>
        <dbReference type="ARBA" id="ARBA00022723"/>
    </source>
</evidence>
<dbReference type="GO" id="GO:0016020">
    <property type="term" value="C:membrane"/>
    <property type="evidence" value="ECO:0007669"/>
    <property type="project" value="GOC"/>
</dbReference>
<gene>
    <name evidence="5" type="ORF">ETU09_02265</name>
</gene>
<dbReference type="AlphaFoldDB" id="A0A563DJ39"/>
<name>A0A563DJ39_9FLAO</name>
<dbReference type="Proteomes" id="UP000319499">
    <property type="component" value="Unassembled WGS sequence"/>
</dbReference>
<evidence type="ECO:0000259" key="4">
    <source>
        <dbReference type="Pfam" id="PF00149"/>
    </source>
</evidence>
<dbReference type="EMBL" id="SELH01000013">
    <property type="protein sequence ID" value="TWP29824.1"/>
    <property type="molecule type" value="Genomic_DNA"/>
</dbReference>
<sequence>MKNFLAVLTIFLLIVEYYSYQGIKVLFKNKKIQYVCTIISFILFLVIAISFYQINRNNKFQIQFLIGLFIIIYIPKLLFAFILFLEDIFRILKFLVNQFYLNVKNFKEQSSIKYLPQRRKAVSLIGLGIASIPFLGVIEGIIWGKFDYRIRRKIIYFDDLPEEFDGYKVAQLSDIHMGSFNIEDYKKIERGIQMLNEENPDIFFFTGDSVNNYAEELKPWLPLLKKIKAKDGKISILGNHDYGIYAYGVDNVKKQQENINKIQEFHEEINWQLLKNESLQIKKGKSYINIIGVKNWGEGNFPKDGDLEMASKNIKDGDFNILLSHDPSHFDAHVKKFSKKIHLTLSGHTHGMQFGVEIPGIAKWSPVKYRYPKWADLYKEKDRYLYVNRGFGYLGFSGRVGIWPEITIIELKKTV</sequence>
<dbReference type="GO" id="GO:0008758">
    <property type="term" value="F:UDP-2,3-diacylglucosamine hydrolase activity"/>
    <property type="evidence" value="ECO:0007669"/>
    <property type="project" value="TreeGrafter"/>
</dbReference>
<dbReference type="RefSeq" id="WP_146261514.1">
    <property type="nucleotide sequence ID" value="NZ_SELG01000029.1"/>
</dbReference>
<protein>
    <submittedName>
        <fullName evidence="5">Metallophosphoesterase</fullName>
    </submittedName>
</protein>
<dbReference type="InterPro" id="IPR051158">
    <property type="entry name" value="Metallophosphoesterase_sf"/>
</dbReference>
<dbReference type="Pfam" id="PF00149">
    <property type="entry name" value="Metallophos"/>
    <property type="match status" value="1"/>
</dbReference>
<keyword evidence="1" id="KW-0479">Metal-binding</keyword>
<keyword evidence="3" id="KW-0472">Membrane</keyword>
<dbReference type="PANTHER" id="PTHR31302:SF31">
    <property type="entry name" value="PHOSPHODIESTERASE YAEI"/>
    <property type="match status" value="1"/>
</dbReference>
<feature type="domain" description="Calcineurin-like phosphoesterase" evidence="4">
    <location>
        <begin position="168"/>
        <end position="351"/>
    </location>
</feature>
<evidence type="ECO:0000256" key="2">
    <source>
        <dbReference type="ARBA" id="ARBA00022801"/>
    </source>
</evidence>
<proteinExistence type="predicted"/>